<dbReference type="Proteomes" id="UP000023152">
    <property type="component" value="Unassembled WGS sequence"/>
</dbReference>
<dbReference type="AlphaFoldDB" id="X6NQI6"/>
<dbReference type="NCBIfam" id="TIGR00614">
    <property type="entry name" value="recQ_fam"/>
    <property type="match status" value="1"/>
</dbReference>
<evidence type="ECO:0000256" key="2">
    <source>
        <dbReference type="ARBA" id="ARBA00022801"/>
    </source>
</evidence>
<dbReference type="SUPFAM" id="SSF52540">
    <property type="entry name" value="P-loop containing nucleoside triphosphate hydrolases"/>
    <property type="match status" value="1"/>
</dbReference>
<reference evidence="8 9" key="1">
    <citation type="journal article" date="2013" name="Curr. Biol.">
        <title>The Genome of the Foraminiferan Reticulomyxa filosa.</title>
        <authorList>
            <person name="Glockner G."/>
            <person name="Hulsmann N."/>
            <person name="Schleicher M."/>
            <person name="Noegel A.A."/>
            <person name="Eichinger L."/>
            <person name="Gallinger C."/>
            <person name="Pawlowski J."/>
            <person name="Sierra R."/>
            <person name="Euteneuer U."/>
            <person name="Pillet L."/>
            <person name="Moustafa A."/>
            <person name="Platzer M."/>
            <person name="Groth M."/>
            <person name="Szafranski K."/>
            <person name="Schliwa M."/>
        </authorList>
    </citation>
    <scope>NUCLEOTIDE SEQUENCE [LARGE SCALE GENOMIC DNA]</scope>
</reference>
<evidence type="ECO:0000256" key="1">
    <source>
        <dbReference type="ARBA" id="ARBA00005446"/>
    </source>
</evidence>
<evidence type="ECO:0000256" key="5">
    <source>
        <dbReference type="RuleBase" id="RU364117"/>
    </source>
</evidence>
<evidence type="ECO:0000313" key="9">
    <source>
        <dbReference type="Proteomes" id="UP000023152"/>
    </source>
</evidence>
<keyword evidence="6" id="KW-0472">Membrane</keyword>
<comment type="subcellular location">
    <subcellularLocation>
        <location evidence="5">Nucleus</location>
    </subcellularLocation>
</comment>
<keyword evidence="6" id="KW-1133">Transmembrane helix</keyword>
<dbReference type="GO" id="GO:0016887">
    <property type="term" value="F:ATP hydrolysis activity"/>
    <property type="evidence" value="ECO:0007669"/>
    <property type="project" value="RHEA"/>
</dbReference>
<keyword evidence="6" id="KW-0812">Transmembrane</keyword>
<dbReference type="GO" id="GO:0005524">
    <property type="term" value="F:ATP binding"/>
    <property type="evidence" value="ECO:0007669"/>
    <property type="project" value="UniProtKB-KW"/>
</dbReference>
<evidence type="ECO:0000313" key="8">
    <source>
        <dbReference type="EMBL" id="ETO28555.1"/>
    </source>
</evidence>
<feature type="transmembrane region" description="Helical" evidence="6">
    <location>
        <begin position="86"/>
        <end position="104"/>
    </location>
</feature>
<comment type="caution">
    <text evidence="8">The sequence shown here is derived from an EMBL/GenBank/DDBJ whole genome shotgun (WGS) entry which is preliminary data.</text>
</comment>
<dbReference type="EC" id="5.6.2.4" evidence="5"/>
<name>X6NQI6_RETFI</name>
<dbReference type="PROSITE" id="PS51194">
    <property type="entry name" value="HELICASE_CTER"/>
    <property type="match status" value="1"/>
</dbReference>
<comment type="catalytic activity">
    <reaction evidence="4 5">
        <text>Couples ATP hydrolysis with the unwinding of duplex DNA by translocating in the 3'-5' direction.</text>
        <dbReference type="EC" id="5.6.2.4"/>
    </reaction>
</comment>
<evidence type="ECO:0000259" key="7">
    <source>
        <dbReference type="PROSITE" id="PS51194"/>
    </source>
</evidence>
<dbReference type="GO" id="GO:0005737">
    <property type="term" value="C:cytoplasm"/>
    <property type="evidence" value="ECO:0007669"/>
    <property type="project" value="TreeGrafter"/>
</dbReference>
<dbReference type="GO" id="GO:0009378">
    <property type="term" value="F:four-way junction helicase activity"/>
    <property type="evidence" value="ECO:0007669"/>
    <property type="project" value="TreeGrafter"/>
</dbReference>
<evidence type="ECO:0000256" key="6">
    <source>
        <dbReference type="SAM" id="Phobius"/>
    </source>
</evidence>
<dbReference type="GO" id="GO:0000724">
    <property type="term" value="P:double-strand break repair via homologous recombination"/>
    <property type="evidence" value="ECO:0007669"/>
    <property type="project" value="TreeGrafter"/>
</dbReference>
<dbReference type="EMBL" id="ASPP01006605">
    <property type="protein sequence ID" value="ETO28555.1"/>
    <property type="molecule type" value="Genomic_DNA"/>
</dbReference>
<gene>
    <name evidence="8" type="ORF">RFI_08576</name>
</gene>
<dbReference type="PANTHER" id="PTHR13710:SF120">
    <property type="entry name" value="BIFUNCTIONAL 3'-5' EXONUCLEASE_ATP-DEPENDENT HELICASE WRN"/>
    <property type="match status" value="1"/>
</dbReference>
<proteinExistence type="inferred from homology"/>
<keyword evidence="5" id="KW-0547">Nucleotide-binding</keyword>
<dbReference type="GO" id="GO:0005634">
    <property type="term" value="C:nucleus"/>
    <property type="evidence" value="ECO:0007669"/>
    <property type="project" value="UniProtKB-SubCell"/>
</dbReference>
<keyword evidence="9" id="KW-1185">Reference proteome</keyword>
<protein>
    <recommendedName>
        <fullName evidence="5">ATP-dependent DNA helicase</fullName>
        <ecNumber evidence="5">5.6.2.4</ecNumber>
    </recommendedName>
</protein>
<evidence type="ECO:0000256" key="3">
    <source>
        <dbReference type="ARBA" id="ARBA00022806"/>
    </source>
</evidence>
<sequence>MSRIKKNKKNKEWGHDFRPAYRNLCVLRDHFPKIPVIALTATATLQVRKEIVENLKLNKNNLFQVVGSFNRPNLTNLKKKKKKEKARRLFVYVCVCLFNISQLFKQQQKKKRLAKNNGIMCEAYHAQLNQTQRTRVHEAFQSNALKCVAATIAFGMGIDKPDIRTVIHYGLPKSIEDYYQQTGRAGRDGLPSQCVLQYITYCILFWSDADVRMEQFIISQQKTASSKNKTSQLYIAVRGLLHTTDCRRRFILNYFGETFSESNCDKCDNCMREKLFGPTRKQRI</sequence>
<dbReference type="InterPro" id="IPR004589">
    <property type="entry name" value="DNA_helicase_ATP-dep_RecQ"/>
</dbReference>
<keyword evidence="5" id="KW-0539">Nucleus</keyword>
<keyword evidence="2 5" id="KW-0378">Hydrolase</keyword>
<comment type="catalytic activity">
    <reaction evidence="5">
        <text>ATP + H2O = ADP + phosphate + H(+)</text>
        <dbReference type="Rhea" id="RHEA:13065"/>
        <dbReference type="ChEBI" id="CHEBI:15377"/>
        <dbReference type="ChEBI" id="CHEBI:15378"/>
        <dbReference type="ChEBI" id="CHEBI:30616"/>
        <dbReference type="ChEBI" id="CHEBI:43474"/>
        <dbReference type="ChEBI" id="CHEBI:456216"/>
    </reaction>
</comment>
<dbReference type="GO" id="GO:0005694">
    <property type="term" value="C:chromosome"/>
    <property type="evidence" value="ECO:0007669"/>
    <property type="project" value="TreeGrafter"/>
</dbReference>
<dbReference type="SMART" id="SM00490">
    <property type="entry name" value="HELICc"/>
    <property type="match status" value="1"/>
</dbReference>
<dbReference type="Gene3D" id="1.10.10.10">
    <property type="entry name" value="Winged helix-like DNA-binding domain superfamily/Winged helix DNA-binding domain"/>
    <property type="match status" value="1"/>
</dbReference>
<dbReference type="Pfam" id="PF16124">
    <property type="entry name" value="RecQ_Zn_bind"/>
    <property type="match status" value="1"/>
</dbReference>
<dbReference type="Pfam" id="PF00271">
    <property type="entry name" value="Helicase_C"/>
    <property type="match status" value="1"/>
</dbReference>
<dbReference type="GO" id="GO:0043138">
    <property type="term" value="F:3'-5' DNA helicase activity"/>
    <property type="evidence" value="ECO:0007669"/>
    <property type="project" value="UniProtKB-EC"/>
</dbReference>
<dbReference type="Gene3D" id="3.40.50.300">
    <property type="entry name" value="P-loop containing nucleotide triphosphate hydrolases"/>
    <property type="match status" value="2"/>
</dbReference>
<dbReference type="OrthoDB" id="10261556at2759"/>
<keyword evidence="5" id="KW-0067">ATP-binding</keyword>
<keyword evidence="3 5" id="KW-0347">Helicase</keyword>
<dbReference type="InterPro" id="IPR001650">
    <property type="entry name" value="Helicase_C-like"/>
</dbReference>
<evidence type="ECO:0000256" key="4">
    <source>
        <dbReference type="ARBA" id="ARBA00034617"/>
    </source>
</evidence>
<organism evidence="8 9">
    <name type="scientific">Reticulomyxa filosa</name>
    <dbReference type="NCBI Taxonomy" id="46433"/>
    <lineage>
        <taxon>Eukaryota</taxon>
        <taxon>Sar</taxon>
        <taxon>Rhizaria</taxon>
        <taxon>Retaria</taxon>
        <taxon>Foraminifera</taxon>
        <taxon>Monothalamids</taxon>
        <taxon>Reticulomyxidae</taxon>
        <taxon>Reticulomyxa</taxon>
    </lineage>
</organism>
<dbReference type="InterPro" id="IPR032284">
    <property type="entry name" value="RecQ_Zn-bd"/>
</dbReference>
<dbReference type="InterPro" id="IPR027417">
    <property type="entry name" value="P-loop_NTPase"/>
</dbReference>
<dbReference type="PANTHER" id="PTHR13710">
    <property type="entry name" value="DNA HELICASE RECQ FAMILY MEMBER"/>
    <property type="match status" value="1"/>
</dbReference>
<comment type="similarity">
    <text evidence="1 5">Belongs to the helicase family. RecQ subfamily.</text>
</comment>
<dbReference type="InterPro" id="IPR036388">
    <property type="entry name" value="WH-like_DNA-bd_sf"/>
</dbReference>
<feature type="domain" description="Helicase C-terminal" evidence="7">
    <location>
        <begin position="73"/>
        <end position="241"/>
    </location>
</feature>
<accession>X6NQI6</accession>